<keyword evidence="6" id="KW-1185">Reference proteome</keyword>
<feature type="non-terminal residue" evidence="5">
    <location>
        <position position="1"/>
    </location>
</feature>
<dbReference type="AlphaFoldDB" id="A0A8X7X1F2"/>
<evidence type="ECO:0000256" key="1">
    <source>
        <dbReference type="ARBA" id="ARBA00004123"/>
    </source>
</evidence>
<feature type="region of interest" description="Disordered" evidence="4">
    <location>
        <begin position="506"/>
        <end position="549"/>
    </location>
</feature>
<dbReference type="PANTHER" id="PTHR14396">
    <property type="entry name" value="CLASPIN"/>
    <property type="match status" value="1"/>
</dbReference>
<feature type="non-terminal residue" evidence="5">
    <location>
        <position position="1277"/>
    </location>
</feature>
<evidence type="ECO:0000256" key="4">
    <source>
        <dbReference type="SAM" id="MobiDB-lite"/>
    </source>
</evidence>
<evidence type="ECO:0000313" key="6">
    <source>
        <dbReference type="Proteomes" id="UP000886611"/>
    </source>
</evidence>
<feature type="region of interest" description="Disordered" evidence="4">
    <location>
        <begin position="898"/>
        <end position="1015"/>
    </location>
</feature>
<dbReference type="GO" id="GO:0005634">
    <property type="term" value="C:nucleus"/>
    <property type="evidence" value="ECO:0007669"/>
    <property type="project" value="UniProtKB-SubCell"/>
</dbReference>
<evidence type="ECO:0000313" key="5">
    <source>
        <dbReference type="EMBL" id="KAG2460638.1"/>
    </source>
</evidence>
<proteinExistence type="predicted"/>
<dbReference type="InterPro" id="IPR024146">
    <property type="entry name" value="Claspin"/>
</dbReference>
<keyword evidence="2" id="KW-0597">Phosphoprotein</keyword>
<organism evidence="5 6">
    <name type="scientific">Polypterus senegalus</name>
    <name type="common">Senegal bichir</name>
    <dbReference type="NCBI Taxonomy" id="55291"/>
    <lineage>
        <taxon>Eukaryota</taxon>
        <taxon>Metazoa</taxon>
        <taxon>Chordata</taxon>
        <taxon>Craniata</taxon>
        <taxon>Vertebrata</taxon>
        <taxon>Euteleostomi</taxon>
        <taxon>Actinopterygii</taxon>
        <taxon>Polypteriformes</taxon>
        <taxon>Polypteridae</taxon>
        <taxon>Polypterus</taxon>
    </lineage>
</organism>
<feature type="compositionally biased region" description="Polar residues" evidence="4">
    <location>
        <begin position="100"/>
        <end position="109"/>
    </location>
</feature>
<feature type="compositionally biased region" description="Polar residues" evidence="4">
    <location>
        <begin position="627"/>
        <end position="638"/>
    </location>
</feature>
<feature type="region of interest" description="Disordered" evidence="4">
    <location>
        <begin position="1"/>
        <end position="20"/>
    </location>
</feature>
<dbReference type="GO" id="GO:0007095">
    <property type="term" value="P:mitotic G2 DNA damage checkpoint signaling"/>
    <property type="evidence" value="ECO:0007669"/>
    <property type="project" value="TreeGrafter"/>
</dbReference>
<reference evidence="5 6" key="1">
    <citation type="journal article" date="2021" name="Cell">
        <title>Tracing the genetic footprints of vertebrate landing in non-teleost ray-finned fishes.</title>
        <authorList>
            <person name="Bi X."/>
            <person name="Wang K."/>
            <person name="Yang L."/>
            <person name="Pan H."/>
            <person name="Jiang H."/>
            <person name="Wei Q."/>
            <person name="Fang M."/>
            <person name="Yu H."/>
            <person name="Zhu C."/>
            <person name="Cai Y."/>
            <person name="He Y."/>
            <person name="Gan X."/>
            <person name="Zeng H."/>
            <person name="Yu D."/>
            <person name="Zhu Y."/>
            <person name="Jiang H."/>
            <person name="Qiu Q."/>
            <person name="Yang H."/>
            <person name="Zhang Y.E."/>
            <person name="Wang W."/>
            <person name="Zhu M."/>
            <person name="He S."/>
            <person name="Zhang G."/>
        </authorList>
    </citation>
    <scope>NUCLEOTIDE SEQUENCE [LARGE SCALE GENOMIC DNA]</scope>
    <source>
        <strain evidence="5">Bchr_013</strain>
    </source>
</reference>
<feature type="region of interest" description="Disordered" evidence="4">
    <location>
        <begin position="579"/>
        <end position="638"/>
    </location>
</feature>
<feature type="region of interest" description="Disordered" evidence="4">
    <location>
        <begin position="310"/>
        <end position="363"/>
    </location>
</feature>
<dbReference type="EMBL" id="JAATIS010004753">
    <property type="protein sequence ID" value="KAG2460638.1"/>
    <property type="molecule type" value="Genomic_DNA"/>
</dbReference>
<feature type="compositionally biased region" description="Basic and acidic residues" evidence="4">
    <location>
        <begin position="917"/>
        <end position="930"/>
    </location>
</feature>
<name>A0A8X7X1F2_POLSE</name>
<comment type="subcellular location">
    <subcellularLocation>
        <location evidence="1">Nucleus</location>
    </subcellularLocation>
</comment>
<feature type="region of interest" description="Disordered" evidence="4">
    <location>
        <begin position="1226"/>
        <end position="1277"/>
    </location>
</feature>
<feature type="compositionally biased region" description="Acidic residues" evidence="4">
    <location>
        <begin position="526"/>
        <end position="549"/>
    </location>
</feature>
<feature type="compositionally biased region" description="Basic and acidic residues" evidence="4">
    <location>
        <begin position="215"/>
        <end position="252"/>
    </location>
</feature>
<dbReference type="GO" id="GO:0033314">
    <property type="term" value="P:mitotic DNA replication checkpoint signaling"/>
    <property type="evidence" value="ECO:0007669"/>
    <property type="project" value="TreeGrafter"/>
</dbReference>
<feature type="compositionally biased region" description="Polar residues" evidence="4">
    <location>
        <begin position="316"/>
        <end position="342"/>
    </location>
</feature>
<dbReference type="PANTHER" id="PTHR14396:SF10">
    <property type="entry name" value="CLASPIN"/>
    <property type="match status" value="1"/>
</dbReference>
<feature type="compositionally biased region" description="Acidic residues" evidence="4">
    <location>
        <begin position="1005"/>
        <end position="1015"/>
    </location>
</feature>
<feature type="region of interest" description="Disordered" evidence="4">
    <location>
        <begin position="38"/>
        <end position="252"/>
    </location>
</feature>
<gene>
    <name evidence="5" type="primary">Clspn</name>
    <name evidence="5" type="ORF">GTO96_0011048</name>
</gene>
<feature type="compositionally biased region" description="Basic and acidic residues" evidence="4">
    <location>
        <begin position="42"/>
        <end position="63"/>
    </location>
</feature>
<dbReference type="GO" id="GO:0010997">
    <property type="term" value="F:anaphase-promoting complex binding"/>
    <property type="evidence" value="ECO:0007669"/>
    <property type="project" value="TreeGrafter"/>
</dbReference>
<evidence type="ECO:0000256" key="2">
    <source>
        <dbReference type="ARBA" id="ARBA00022553"/>
    </source>
</evidence>
<evidence type="ECO:0000256" key="3">
    <source>
        <dbReference type="ARBA" id="ARBA00023242"/>
    </source>
</evidence>
<protein>
    <submittedName>
        <fullName evidence="5">CLSPN protein</fullName>
    </submittedName>
</protein>
<keyword evidence="3" id="KW-0539">Nucleus</keyword>
<dbReference type="Proteomes" id="UP000886611">
    <property type="component" value="Unassembled WGS sequence"/>
</dbReference>
<sequence length="1277" mass="143111">MKRGGRSVTTAGAVVTNHGRSAEAFAFALVRRLGLSENVCEGESKTVEEQQEEDRGHREKHPDVQAAPDSDDEIVVNKKFRSKNVLSDSDSDSELEQKTGPANSLTLKSASEEEEKEEEEEGKHRKPTRRISRVDSETEDENESGEMEGDLCNSKKKKYKDKVAKISRSQQNKTLFDEDDDEESQPVHESSCLARDDDLFDTGLNEGEEEDEQDQEHLNSEGEQFEEVKEKRTERKAARVSKEAIRQLHSESQRLVRESALGLGYHLPEPKTIHDFFKKRPRLTYQGNAMSLIKSNKYQPCVTEEKLDNETKLETPSDNLPVGSENTALQPLNGSTNSTTEDGSAEALSEPCRSEVSTETASTAISHLPDCTRKEANAEILSVRQSKSLRNKLEKLKQLGVAPPPTPRLCADDGAFVNLDVSSVNPDLEALKERFLRHVQPTVKARADSTIQLSVVRKEVGPDGKEELKADTVSVNLTGESGLMTGHSKPGEKLVLLKSQLQQAMAQRRKEERRKRMEFDKMNNEECLEDEEEEEMTEESEGEEEEDADFLLRQGEEKEGSEDDEEVEAKKLSNVAVAVATEPPPSTHISDGTLLLFNGSCSHAGDPEGEEVRHSGADNGKAEEDSSFPSVQKENSHNSSFELIGSMIPSYQPISKQGCRGALVSGFRSPSPGLFRASFLNSASKSSGKLSEPSLPVEDSQDLYTASPEAKDCPLGDGESLFRFSLEEETQSQLLDADGFLNVGSRGTSTLTKYPRKHQLVLDSLDENAMDTNMIELLGFCSGNFQSQKTADLKNKHPTSQDGNMGELLDLCSGKFLTPEGEGRRNQACSTQDRNMGELLGLCSGKFNTQDEEEDRNKECSTEDENMEELLGLCSGKFSSEEPSSCNEDSADKKFEVADGSCSLSSPALKMPSQDTQKSHLEGATCKRNDEEEEEEGDENCEFQLLTDVGSTGTEEEESEGENDARKDDDEDEEDIYARRNGVRKKMKLEDFLEDEAELSGSEVGSEDEDDRAEWDEYEEEAIDEELPSDEELQDQVNKIHMKQLLDEDKRRLRFYQERYLADGDLHTDGPGRARRFRWKNIDDVSQMDLFHRDSEEEELLEEGGETEQQWRKERFEREQWLKEQLKTAGSDDDEDKLGEDSQFMKLAKKFTARVLQKKDSNVILPKQKKIVTRNPFEKPVALSRIKTGSLLSQPKEVLQKLASISDLNPNAPRNTRNFVFQTLSPEKERPVDSSVKSQAKKRLPVTVITSASKRPRKEATEKPAAPQRSIFRYLEN</sequence>
<feature type="compositionally biased region" description="Basic and acidic residues" evidence="4">
    <location>
        <begin position="610"/>
        <end position="624"/>
    </location>
</feature>
<accession>A0A8X7X1F2</accession>
<feature type="compositionally biased region" description="Acidic residues" evidence="4">
    <location>
        <begin position="931"/>
        <end position="941"/>
    </location>
</feature>
<feature type="compositionally biased region" description="Basic and acidic residues" evidence="4">
    <location>
        <begin position="508"/>
        <end position="524"/>
    </location>
</feature>
<comment type="caution">
    <text evidence="5">The sequence shown here is derived from an EMBL/GenBank/DDBJ whole genome shotgun (WGS) entry which is preliminary data.</text>
</comment>
<feature type="compositionally biased region" description="Acidic residues" evidence="4">
    <location>
        <begin position="137"/>
        <end position="149"/>
    </location>
</feature>
<feature type="region of interest" description="Disordered" evidence="4">
    <location>
        <begin position="846"/>
        <end position="865"/>
    </location>
</feature>